<feature type="binding site" evidence="7">
    <location>
        <position position="72"/>
    </location>
    <ligand>
        <name>Zn(2+)</name>
        <dbReference type="ChEBI" id="CHEBI:29105"/>
    </ligand>
</feature>
<dbReference type="Pfam" id="PF00484">
    <property type="entry name" value="Pro_CA"/>
    <property type="match status" value="1"/>
</dbReference>
<dbReference type="GO" id="GO:0004089">
    <property type="term" value="F:carbonate dehydratase activity"/>
    <property type="evidence" value="ECO:0007669"/>
    <property type="project" value="UniProtKB-EC"/>
</dbReference>
<reference evidence="10" key="1">
    <citation type="submission" date="2017-06" db="EMBL/GenBank/DDBJ databases">
        <authorList>
            <person name="Varghese N."/>
            <person name="Submissions S."/>
        </authorList>
    </citation>
    <scope>NUCLEOTIDE SEQUENCE [LARGE SCALE GENOMIC DNA]</scope>
    <source>
        <strain evidence="10">DSM 15668</strain>
    </source>
</reference>
<sequence length="249" mass="27410">MVKKLLAAMAAVAIMGGTAVAGGHGKAKTTPAEALKEVVEGNAKWVESHTKSYFKPYMNAQHPIVTMITCSDARVHPTVFFEDPVDKVFVIRNIGNQLANARGSIDYGIYHLHTPILLILGHTHCGAVKAALHDYSKETEGIKNELDHLHLPLSKVSKSGPFEKRWLEGVEKNVNYQVQEALNFYKPFIKKGQLAVVGAVYDFINAYGKGYGRIVILNINGETNPSKLKYSPVMKYLSSSMKKAVLVTK</sequence>
<comment type="similarity">
    <text evidence="1">Belongs to the beta-class carbonic anhydrase family.</text>
</comment>
<comment type="catalytic activity">
    <reaction evidence="6">
        <text>hydrogencarbonate + H(+) = CO2 + H2O</text>
        <dbReference type="Rhea" id="RHEA:10748"/>
        <dbReference type="ChEBI" id="CHEBI:15377"/>
        <dbReference type="ChEBI" id="CHEBI:15378"/>
        <dbReference type="ChEBI" id="CHEBI:16526"/>
        <dbReference type="ChEBI" id="CHEBI:17544"/>
        <dbReference type="EC" id="4.2.1.1"/>
    </reaction>
</comment>
<gene>
    <name evidence="9" type="ORF">SAMN06265340_10174</name>
</gene>
<evidence type="ECO:0000256" key="6">
    <source>
        <dbReference type="ARBA" id="ARBA00048348"/>
    </source>
</evidence>
<dbReference type="Gene3D" id="3.40.1050.10">
    <property type="entry name" value="Carbonic anhydrase"/>
    <property type="match status" value="1"/>
</dbReference>
<feature type="binding site" evidence="7">
    <location>
        <position position="70"/>
    </location>
    <ligand>
        <name>Zn(2+)</name>
        <dbReference type="ChEBI" id="CHEBI:29105"/>
    </ligand>
</feature>
<organism evidence="9 10">
    <name type="scientific">Desulfurobacterium atlanticum</name>
    <dbReference type="NCBI Taxonomy" id="240169"/>
    <lineage>
        <taxon>Bacteria</taxon>
        <taxon>Pseudomonadati</taxon>
        <taxon>Aquificota</taxon>
        <taxon>Aquificia</taxon>
        <taxon>Desulfurobacteriales</taxon>
        <taxon>Desulfurobacteriaceae</taxon>
        <taxon>Desulfurobacterium</taxon>
    </lineage>
</organism>
<dbReference type="InterPro" id="IPR001765">
    <property type="entry name" value="Carbonic_anhydrase"/>
</dbReference>
<dbReference type="SMART" id="SM00947">
    <property type="entry name" value="Pro_CA"/>
    <property type="match status" value="1"/>
</dbReference>
<evidence type="ECO:0000256" key="4">
    <source>
        <dbReference type="ARBA" id="ARBA00022833"/>
    </source>
</evidence>
<name>A0A238XNG8_9BACT</name>
<feature type="signal peptide" evidence="8">
    <location>
        <begin position="1"/>
        <end position="21"/>
    </location>
</feature>
<evidence type="ECO:0000256" key="2">
    <source>
        <dbReference type="ARBA" id="ARBA00012925"/>
    </source>
</evidence>
<dbReference type="SUPFAM" id="SSF53056">
    <property type="entry name" value="beta-carbonic anhydrase, cab"/>
    <property type="match status" value="1"/>
</dbReference>
<dbReference type="InterPro" id="IPR036874">
    <property type="entry name" value="Carbonic_anhydrase_sf"/>
</dbReference>
<evidence type="ECO:0000256" key="1">
    <source>
        <dbReference type="ARBA" id="ARBA00006217"/>
    </source>
</evidence>
<dbReference type="GO" id="GO:0008270">
    <property type="term" value="F:zinc ion binding"/>
    <property type="evidence" value="ECO:0007669"/>
    <property type="project" value="InterPro"/>
</dbReference>
<evidence type="ECO:0000256" key="7">
    <source>
        <dbReference type="PIRSR" id="PIRSR601765-1"/>
    </source>
</evidence>
<dbReference type="OrthoDB" id="9792260at2"/>
<dbReference type="EMBL" id="FZOB01000001">
    <property type="protein sequence ID" value="SNR59539.1"/>
    <property type="molecule type" value="Genomic_DNA"/>
</dbReference>
<proteinExistence type="inferred from homology"/>
<evidence type="ECO:0000256" key="8">
    <source>
        <dbReference type="SAM" id="SignalP"/>
    </source>
</evidence>
<feature type="binding site" evidence="7">
    <location>
        <position position="125"/>
    </location>
    <ligand>
        <name>Zn(2+)</name>
        <dbReference type="ChEBI" id="CHEBI:29105"/>
    </ligand>
</feature>
<keyword evidence="4 7" id="KW-0862">Zinc</keyword>
<evidence type="ECO:0000313" key="10">
    <source>
        <dbReference type="Proteomes" id="UP000198405"/>
    </source>
</evidence>
<dbReference type="SMR" id="A0A238XNG8"/>
<keyword evidence="3 7" id="KW-0479">Metal-binding</keyword>
<dbReference type="PANTHER" id="PTHR11002:SF76">
    <property type="entry name" value="CARBONIC ANHYDRASE"/>
    <property type="match status" value="1"/>
</dbReference>
<comment type="cofactor">
    <cofactor evidence="7">
        <name>Zn(2+)</name>
        <dbReference type="ChEBI" id="CHEBI:29105"/>
    </cofactor>
    <text evidence="7">Binds 1 zinc ion per subunit.</text>
</comment>
<dbReference type="RefSeq" id="WP_089322111.1">
    <property type="nucleotide sequence ID" value="NZ_FZOB01000001.1"/>
</dbReference>
<protein>
    <recommendedName>
        <fullName evidence="2">carbonic anhydrase</fullName>
        <ecNumber evidence="2">4.2.1.1</ecNumber>
    </recommendedName>
</protein>
<keyword evidence="8" id="KW-0732">Signal</keyword>
<dbReference type="AlphaFoldDB" id="A0A238XNG8"/>
<dbReference type="Proteomes" id="UP000198405">
    <property type="component" value="Unassembled WGS sequence"/>
</dbReference>
<accession>A0A238XNG8</accession>
<evidence type="ECO:0000256" key="3">
    <source>
        <dbReference type="ARBA" id="ARBA00022723"/>
    </source>
</evidence>
<keyword evidence="10" id="KW-1185">Reference proteome</keyword>
<evidence type="ECO:0000256" key="5">
    <source>
        <dbReference type="ARBA" id="ARBA00023239"/>
    </source>
</evidence>
<evidence type="ECO:0000313" key="9">
    <source>
        <dbReference type="EMBL" id="SNR59539.1"/>
    </source>
</evidence>
<feature type="chain" id="PRO_5012941030" description="carbonic anhydrase" evidence="8">
    <location>
        <begin position="22"/>
        <end position="249"/>
    </location>
</feature>
<keyword evidence="5" id="KW-0456">Lyase</keyword>
<dbReference type="EC" id="4.2.1.1" evidence="2"/>
<feature type="binding site" evidence="7">
    <location>
        <position position="122"/>
    </location>
    <ligand>
        <name>Zn(2+)</name>
        <dbReference type="ChEBI" id="CHEBI:29105"/>
    </ligand>
</feature>
<dbReference type="PANTHER" id="PTHR11002">
    <property type="entry name" value="CARBONIC ANHYDRASE"/>
    <property type="match status" value="1"/>
</dbReference>